<evidence type="ECO:0008006" key="4">
    <source>
        <dbReference type="Google" id="ProtNLM"/>
    </source>
</evidence>
<reference evidence="2" key="2">
    <citation type="journal article" date="2021" name="PeerJ">
        <title>Extensive microbial diversity within the chicken gut microbiome revealed by metagenomics and culture.</title>
        <authorList>
            <person name="Gilroy R."/>
            <person name="Ravi A."/>
            <person name="Getino M."/>
            <person name="Pursley I."/>
            <person name="Horton D.L."/>
            <person name="Alikhan N.F."/>
            <person name="Baker D."/>
            <person name="Gharbi K."/>
            <person name="Hall N."/>
            <person name="Watson M."/>
            <person name="Adriaenssens E.M."/>
            <person name="Foster-Nyarko E."/>
            <person name="Jarju S."/>
            <person name="Secka A."/>
            <person name="Antonio M."/>
            <person name="Oren A."/>
            <person name="Chaudhuri R.R."/>
            <person name="La Ragione R."/>
            <person name="Hildebrand F."/>
            <person name="Pallen M.J."/>
        </authorList>
    </citation>
    <scope>NUCLEOTIDE SEQUENCE</scope>
    <source>
        <strain evidence="2">ChiGjej1B1-24693</strain>
    </source>
</reference>
<feature type="signal peptide" evidence="1">
    <location>
        <begin position="1"/>
        <end position="29"/>
    </location>
</feature>
<organism evidence="2 3">
    <name type="scientific">Candidatus Avipropionibacterium avicola</name>
    <dbReference type="NCBI Taxonomy" id="2840701"/>
    <lineage>
        <taxon>Bacteria</taxon>
        <taxon>Bacillati</taxon>
        <taxon>Actinomycetota</taxon>
        <taxon>Actinomycetes</taxon>
        <taxon>Propionibacteriales</taxon>
        <taxon>Propionibacteriaceae</taxon>
        <taxon>Propionibacteriaceae incertae sedis</taxon>
        <taxon>Candidatus Avipropionibacterium</taxon>
    </lineage>
</organism>
<protein>
    <recommendedName>
        <fullName evidence="4">Lipoprotein</fullName>
    </recommendedName>
</protein>
<dbReference type="PROSITE" id="PS51257">
    <property type="entry name" value="PROKAR_LIPOPROTEIN"/>
    <property type="match status" value="1"/>
</dbReference>
<comment type="caution">
    <text evidence="2">The sequence shown here is derived from an EMBL/GenBank/DDBJ whole genome shotgun (WGS) entry which is preliminary data.</text>
</comment>
<sequence>MKRALQRPAALLAAAILGLSLVGCSSDPAGTSGDAGSTVYEFQTNGIKPANEVTIRVPADLREVMGADADAMVIDEIVASGHDLDNGQVCAADLAITYLDGQPDGLVSAGSDAGQRSQAEQALLERTGASSIDEIVAEIDEIIADGEERGLTAQQIANNIQTFAGIQATFYTDGATGQDVVDGYLSGGSEGETTNAGIITNALGLTSSSAPKAISDFDESAPEEGVYVSDDYATITVVGDCAASATDPDKAIQLELPSVGADGKTDTTATVQLSVTTDGIIGVAGEVKDYVRDANDNWIVS</sequence>
<name>A0A9D1KM42_9ACTN</name>
<feature type="chain" id="PRO_5039702990" description="Lipoprotein" evidence="1">
    <location>
        <begin position="30"/>
        <end position="301"/>
    </location>
</feature>
<evidence type="ECO:0000313" key="2">
    <source>
        <dbReference type="EMBL" id="HIT75285.1"/>
    </source>
</evidence>
<evidence type="ECO:0000313" key="3">
    <source>
        <dbReference type="Proteomes" id="UP000886842"/>
    </source>
</evidence>
<evidence type="ECO:0000256" key="1">
    <source>
        <dbReference type="SAM" id="SignalP"/>
    </source>
</evidence>
<dbReference type="Proteomes" id="UP000886842">
    <property type="component" value="Unassembled WGS sequence"/>
</dbReference>
<reference evidence="2" key="1">
    <citation type="submission" date="2020-10" db="EMBL/GenBank/DDBJ databases">
        <authorList>
            <person name="Gilroy R."/>
        </authorList>
    </citation>
    <scope>NUCLEOTIDE SEQUENCE</scope>
    <source>
        <strain evidence="2">ChiGjej1B1-24693</strain>
    </source>
</reference>
<dbReference type="EMBL" id="DVLP01000209">
    <property type="protein sequence ID" value="HIT75285.1"/>
    <property type="molecule type" value="Genomic_DNA"/>
</dbReference>
<keyword evidence="1" id="KW-0732">Signal</keyword>
<gene>
    <name evidence="2" type="ORF">IAA98_06855</name>
</gene>
<dbReference type="AlphaFoldDB" id="A0A9D1KM42"/>
<accession>A0A9D1KM42</accession>
<proteinExistence type="predicted"/>